<gene>
    <name evidence="4" type="ORF">ACFQO6_11880</name>
</gene>
<evidence type="ECO:0000256" key="2">
    <source>
        <dbReference type="ARBA" id="ARBA00022837"/>
    </source>
</evidence>
<reference evidence="5" key="1">
    <citation type="journal article" date="2019" name="Int. J. Syst. Evol. Microbiol.">
        <title>The Global Catalogue of Microorganisms (GCM) 10K type strain sequencing project: providing services to taxonomists for standard genome sequencing and annotation.</title>
        <authorList>
            <consortium name="The Broad Institute Genomics Platform"/>
            <consortium name="The Broad Institute Genome Sequencing Center for Infectious Disease"/>
            <person name="Wu L."/>
            <person name="Ma J."/>
        </authorList>
    </citation>
    <scope>NUCLEOTIDE SEQUENCE [LARGE SCALE GENOMIC DNA]</scope>
    <source>
        <strain evidence="5">FCH27</strain>
    </source>
</reference>
<keyword evidence="1" id="KW-0732">Signal</keyword>
<protein>
    <submittedName>
        <fullName evidence="4">Thrombospondin type 3 repeat-containing protein</fullName>
    </submittedName>
</protein>
<dbReference type="EMBL" id="JBHTCH010000014">
    <property type="protein sequence ID" value="MFC7360973.1"/>
    <property type="molecule type" value="Genomic_DNA"/>
</dbReference>
<dbReference type="PANTHER" id="PTHR10199">
    <property type="entry name" value="THROMBOSPONDIN"/>
    <property type="match status" value="1"/>
</dbReference>
<feature type="compositionally biased region" description="Low complexity" evidence="3">
    <location>
        <begin position="25"/>
        <end position="43"/>
    </location>
</feature>
<evidence type="ECO:0000256" key="1">
    <source>
        <dbReference type="ARBA" id="ARBA00022729"/>
    </source>
</evidence>
<comment type="caution">
    <text evidence="4">The sequence shown here is derived from an EMBL/GenBank/DDBJ whole genome shotgun (WGS) entry which is preliminary data.</text>
</comment>
<feature type="compositionally biased region" description="Pro residues" evidence="3">
    <location>
        <begin position="111"/>
        <end position="156"/>
    </location>
</feature>
<dbReference type="RefSeq" id="WP_255888506.1">
    <property type="nucleotide sequence ID" value="NZ_JAFMZM010000001.1"/>
</dbReference>
<keyword evidence="2" id="KW-0106">Calcium</keyword>
<accession>A0ABW2N5I9</accession>
<dbReference type="Proteomes" id="UP001596524">
    <property type="component" value="Unassembled WGS sequence"/>
</dbReference>
<evidence type="ECO:0000313" key="4">
    <source>
        <dbReference type="EMBL" id="MFC7360973.1"/>
    </source>
</evidence>
<proteinExistence type="predicted"/>
<feature type="compositionally biased region" description="Low complexity" evidence="3">
    <location>
        <begin position="51"/>
        <end position="61"/>
    </location>
</feature>
<dbReference type="PRINTS" id="PR01217">
    <property type="entry name" value="PRICHEXTENSN"/>
</dbReference>
<dbReference type="Gene3D" id="4.10.1080.10">
    <property type="entry name" value="TSP type-3 repeat"/>
    <property type="match status" value="1"/>
</dbReference>
<dbReference type="PANTHER" id="PTHR10199:SF100">
    <property type="entry name" value="THROMBOSPONDIN, ISOFORM A"/>
    <property type="match status" value="1"/>
</dbReference>
<sequence>MGERIGSRIFVGVVLAAVAAIGMTQPGASAESASQPAPAAPTACPAPPPAAATQGAAEPQSQLPCEPVERDSDGDGWLNYEDNCPFVFNPGQEDSDLDGIGDACDSTTPPTTQPPTTQPPTTQPPTTQPPTTQPPTTQPATSPSPTPTTIPVPAPTAIPGCQTSCAYERQVGLRVKGTRLRGTITSPAVGCRAGATITLWRQKRGADQRLVEPVVRGVRHPASGPRRHLLRHGRLARAAVVRVGDLPRRPDQARLSRSG</sequence>
<dbReference type="Pfam" id="PF02412">
    <property type="entry name" value="TSP_3"/>
    <property type="match status" value="2"/>
</dbReference>
<evidence type="ECO:0000256" key="3">
    <source>
        <dbReference type="SAM" id="MobiDB-lite"/>
    </source>
</evidence>
<dbReference type="SUPFAM" id="SSF103647">
    <property type="entry name" value="TSP type-3 repeat"/>
    <property type="match status" value="1"/>
</dbReference>
<evidence type="ECO:0000313" key="5">
    <source>
        <dbReference type="Proteomes" id="UP001596524"/>
    </source>
</evidence>
<feature type="region of interest" description="Disordered" evidence="3">
    <location>
        <begin position="25"/>
        <end position="156"/>
    </location>
</feature>
<keyword evidence="5" id="KW-1185">Reference proteome</keyword>
<organism evidence="4 5">
    <name type="scientific">Nocardioides astragali</name>
    <dbReference type="NCBI Taxonomy" id="1776736"/>
    <lineage>
        <taxon>Bacteria</taxon>
        <taxon>Bacillati</taxon>
        <taxon>Actinomycetota</taxon>
        <taxon>Actinomycetes</taxon>
        <taxon>Propionibacteriales</taxon>
        <taxon>Nocardioidaceae</taxon>
        <taxon>Nocardioides</taxon>
    </lineage>
</organism>
<dbReference type="InterPro" id="IPR028974">
    <property type="entry name" value="TSP_type-3_rpt"/>
</dbReference>
<dbReference type="InterPro" id="IPR003367">
    <property type="entry name" value="Thrombospondin_3-like_rpt"/>
</dbReference>
<name>A0ABW2N5I9_9ACTN</name>